<dbReference type="Pfam" id="PF01259">
    <property type="entry name" value="SAICAR_synt"/>
    <property type="match status" value="1"/>
</dbReference>
<dbReference type="Gene3D" id="3.30.200.20">
    <property type="entry name" value="Phosphorylase Kinase, domain 1"/>
    <property type="match status" value="1"/>
</dbReference>
<evidence type="ECO:0000256" key="1">
    <source>
        <dbReference type="ARBA" id="ARBA00004672"/>
    </source>
</evidence>
<evidence type="ECO:0000256" key="6">
    <source>
        <dbReference type="ARBA" id="ARBA00022840"/>
    </source>
</evidence>
<dbReference type="Proteomes" id="UP001209803">
    <property type="component" value="Chromosome"/>
</dbReference>
<keyword evidence="4" id="KW-0547">Nucleotide-binding</keyword>
<dbReference type="EMBL" id="CP120863">
    <property type="protein sequence ID" value="WFE90488.1"/>
    <property type="molecule type" value="Genomic_DNA"/>
</dbReference>
<evidence type="ECO:0000256" key="3">
    <source>
        <dbReference type="ARBA" id="ARBA00022598"/>
    </source>
</evidence>
<comment type="catalytic activity">
    <reaction evidence="7">
        <text>5-amino-1-(5-phospho-D-ribosyl)imidazole-4-carboxylate + L-aspartate + ATP = (2S)-2-[5-amino-1-(5-phospho-beta-D-ribosyl)imidazole-4-carboxamido]succinate + ADP + phosphate + 2 H(+)</text>
        <dbReference type="Rhea" id="RHEA:22628"/>
        <dbReference type="ChEBI" id="CHEBI:15378"/>
        <dbReference type="ChEBI" id="CHEBI:29991"/>
        <dbReference type="ChEBI" id="CHEBI:30616"/>
        <dbReference type="ChEBI" id="CHEBI:43474"/>
        <dbReference type="ChEBI" id="CHEBI:58443"/>
        <dbReference type="ChEBI" id="CHEBI:77657"/>
        <dbReference type="ChEBI" id="CHEBI:456216"/>
        <dbReference type="EC" id="6.3.2.6"/>
    </reaction>
</comment>
<accession>A0ABY8F4R6</accession>
<keyword evidence="5" id="KW-0658">Purine biosynthesis</keyword>
<evidence type="ECO:0000259" key="8">
    <source>
        <dbReference type="Pfam" id="PF01259"/>
    </source>
</evidence>
<organism evidence="9 10">
    <name type="scientific">Roseibium porphyridii</name>
    <dbReference type="NCBI Taxonomy" id="2866279"/>
    <lineage>
        <taxon>Bacteria</taxon>
        <taxon>Pseudomonadati</taxon>
        <taxon>Pseudomonadota</taxon>
        <taxon>Alphaproteobacteria</taxon>
        <taxon>Hyphomicrobiales</taxon>
        <taxon>Stappiaceae</taxon>
        <taxon>Roseibium</taxon>
    </lineage>
</organism>
<dbReference type="SUPFAM" id="SSF56104">
    <property type="entry name" value="SAICAR synthase-like"/>
    <property type="match status" value="1"/>
</dbReference>
<feature type="domain" description="SAICAR synthetase/ADE2 N-terminal" evidence="8">
    <location>
        <begin position="22"/>
        <end position="209"/>
    </location>
</feature>
<proteinExistence type="predicted"/>
<dbReference type="InterPro" id="IPR028923">
    <property type="entry name" value="SAICAR_synt/ADE2_N"/>
</dbReference>
<comment type="pathway">
    <text evidence="1">Purine metabolism; IMP biosynthesis via de novo pathway; 5-amino-1-(5-phospho-D-ribosyl)imidazole-4-carboxamide from 5-amino-1-(5-phospho-D-ribosyl)imidazole-4-carboxylate: step 1/2.</text>
</comment>
<sequence>MPNDNILNEDIRIFKNLADGPVVEVSDIALTYPALEMKSIPGKAALANTISIHLHEFVRDQGIDTHYASRAGKQEQAVYETEQLPFDLVVRNLAAGDLVSDFGLEPNYRFPEPLLEFFVRPDRLGKKPTRVSVGHLTAFDLIAPEEINVINDIALRLNDLLTGVFFGIGVQLVDMRMEFGARFDEEDGDPIIMLVSELSPDVMTLQDIRSGKALDSSLAFHGESTGLEGYKEIARRFKLDSAAAALRRQVN</sequence>
<dbReference type="Gene3D" id="3.30.470.20">
    <property type="entry name" value="ATP-grasp fold, B domain"/>
    <property type="match status" value="1"/>
</dbReference>
<name>A0ABY8F4R6_9HYPH</name>
<keyword evidence="6" id="KW-0067">ATP-binding</keyword>
<protein>
    <recommendedName>
        <fullName evidence="2">phosphoribosylaminoimidazolesuccinocarboxamide synthase</fullName>
        <ecNumber evidence="2">6.3.2.6</ecNumber>
    </recommendedName>
</protein>
<dbReference type="PANTHER" id="PTHR43599">
    <property type="entry name" value="MULTIFUNCTIONAL PROTEIN ADE2"/>
    <property type="match status" value="1"/>
</dbReference>
<evidence type="ECO:0000256" key="4">
    <source>
        <dbReference type="ARBA" id="ARBA00022741"/>
    </source>
</evidence>
<dbReference type="InterPro" id="IPR050089">
    <property type="entry name" value="SAICAR_synthetase"/>
</dbReference>
<gene>
    <name evidence="9" type="ORF">K1718_03800</name>
</gene>
<keyword evidence="10" id="KW-1185">Reference proteome</keyword>
<dbReference type="RefSeq" id="WP_265679685.1">
    <property type="nucleotide sequence ID" value="NZ_CP120863.1"/>
</dbReference>
<dbReference type="PANTHER" id="PTHR43599:SF3">
    <property type="entry name" value="SI:DKEY-6E2.2"/>
    <property type="match status" value="1"/>
</dbReference>
<evidence type="ECO:0000256" key="2">
    <source>
        <dbReference type="ARBA" id="ARBA00012217"/>
    </source>
</evidence>
<evidence type="ECO:0000313" key="10">
    <source>
        <dbReference type="Proteomes" id="UP001209803"/>
    </source>
</evidence>
<evidence type="ECO:0000313" key="9">
    <source>
        <dbReference type="EMBL" id="WFE90488.1"/>
    </source>
</evidence>
<evidence type="ECO:0000256" key="5">
    <source>
        <dbReference type="ARBA" id="ARBA00022755"/>
    </source>
</evidence>
<reference evidence="9 10" key="1">
    <citation type="submission" date="2023-03" db="EMBL/GenBank/DDBJ databases">
        <title>Roseibium porphyridii sp. nov. and Roseibium rhodosorbium sp. nov. isolated from marine algae, Porphyridium cruentum and Rhodosorus marinus, respectively.</title>
        <authorList>
            <person name="Lee M.W."/>
            <person name="Choi B.J."/>
            <person name="Lee J.K."/>
            <person name="Choi D.G."/>
            <person name="Baek J.H."/>
            <person name="Bayburt H."/>
            <person name="Kim J.M."/>
            <person name="Han D.M."/>
            <person name="Kim K.H."/>
            <person name="Jeon C.O."/>
        </authorList>
    </citation>
    <scope>NUCLEOTIDE SEQUENCE [LARGE SCALE GENOMIC DNA]</scope>
    <source>
        <strain evidence="9 10">KMA01</strain>
    </source>
</reference>
<dbReference type="EC" id="6.3.2.6" evidence="2"/>
<keyword evidence="3" id="KW-0436">Ligase</keyword>
<evidence type="ECO:0000256" key="7">
    <source>
        <dbReference type="ARBA" id="ARBA00048475"/>
    </source>
</evidence>